<keyword evidence="2" id="KW-1185">Reference proteome</keyword>
<accession>A0AAE1A7J1</accession>
<reference evidence="1" key="1">
    <citation type="journal article" date="2023" name="G3 (Bethesda)">
        <title>A reference genome for the long-term kleptoplast-retaining sea slug Elysia crispata morphotype clarki.</title>
        <authorList>
            <person name="Eastman K.E."/>
            <person name="Pendleton A.L."/>
            <person name="Shaikh M.A."/>
            <person name="Suttiyut T."/>
            <person name="Ogas R."/>
            <person name="Tomko P."/>
            <person name="Gavelis G."/>
            <person name="Widhalm J.R."/>
            <person name="Wisecaver J.H."/>
        </authorList>
    </citation>
    <scope>NUCLEOTIDE SEQUENCE</scope>
    <source>
        <strain evidence="1">ECLA1</strain>
    </source>
</reference>
<dbReference type="EMBL" id="JAWDGP010002489">
    <property type="protein sequence ID" value="KAK3782738.1"/>
    <property type="molecule type" value="Genomic_DNA"/>
</dbReference>
<evidence type="ECO:0000313" key="2">
    <source>
        <dbReference type="Proteomes" id="UP001283361"/>
    </source>
</evidence>
<dbReference type="AlphaFoldDB" id="A0AAE1A7J1"/>
<sequence length="118" mass="13456">MRSLLCPAWSSADNKSVVSQWSQSINRSDIRYPGNLPSKVRAAMKTVKSIKPECDFRRLEEKTKDMFEFLGLQSILLDLLTSSLVSVPPVPIRHYFLRFFNPLHSANSCLAVLTKTRQ</sequence>
<proteinExistence type="predicted"/>
<name>A0AAE1A7J1_9GAST</name>
<protein>
    <submittedName>
        <fullName evidence="1">Uncharacterized protein</fullName>
    </submittedName>
</protein>
<gene>
    <name evidence="1" type="ORF">RRG08_037737</name>
</gene>
<comment type="caution">
    <text evidence="1">The sequence shown here is derived from an EMBL/GenBank/DDBJ whole genome shotgun (WGS) entry which is preliminary data.</text>
</comment>
<dbReference type="Proteomes" id="UP001283361">
    <property type="component" value="Unassembled WGS sequence"/>
</dbReference>
<organism evidence="1 2">
    <name type="scientific">Elysia crispata</name>
    <name type="common">lettuce slug</name>
    <dbReference type="NCBI Taxonomy" id="231223"/>
    <lineage>
        <taxon>Eukaryota</taxon>
        <taxon>Metazoa</taxon>
        <taxon>Spiralia</taxon>
        <taxon>Lophotrochozoa</taxon>
        <taxon>Mollusca</taxon>
        <taxon>Gastropoda</taxon>
        <taxon>Heterobranchia</taxon>
        <taxon>Euthyneura</taxon>
        <taxon>Panpulmonata</taxon>
        <taxon>Sacoglossa</taxon>
        <taxon>Placobranchoidea</taxon>
        <taxon>Plakobranchidae</taxon>
        <taxon>Elysia</taxon>
    </lineage>
</organism>
<evidence type="ECO:0000313" key="1">
    <source>
        <dbReference type="EMBL" id="KAK3782738.1"/>
    </source>
</evidence>